<proteinExistence type="predicted"/>
<dbReference type="Proteomes" id="UP000065807">
    <property type="component" value="Chromosome"/>
</dbReference>
<name>A0A0K2SJ90_LIMPI</name>
<dbReference type="PROSITE" id="PS50110">
    <property type="entry name" value="RESPONSE_REGULATORY"/>
    <property type="match status" value="1"/>
</dbReference>
<dbReference type="InterPro" id="IPR000792">
    <property type="entry name" value="Tscrpt_reg_LuxR_C"/>
</dbReference>
<evidence type="ECO:0000313" key="8">
    <source>
        <dbReference type="EMBL" id="BAS26919.1"/>
    </source>
</evidence>
<evidence type="ECO:0000313" key="9">
    <source>
        <dbReference type="Proteomes" id="UP000065807"/>
    </source>
</evidence>
<dbReference type="SMART" id="SM00448">
    <property type="entry name" value="REC"/>
    <property type="match status" value="1"/>
</dbReference>
<organism evidence="8 9">
    <name type="scientific">Limnochorda pilosa</name>
    <dbReference type="NCBI Taxonomy" id="1555112"/>
    <lineage>
        <taxon>Bacteria</taxon>
        <taxon>Bacillati</taxon>
        <taxon>Bacillota</taxon>
        <taxon>Limnochordia</taxon>
        <taxon>Limnochordales</taxon>
        <taxon>Limnochordaceae</taxon>
        <taxon>Limnochorda</taxon>
    </lineage>
</organism>
<dbReference type="PROSITE" id="PS50043">
    <property type="entry name" value="HTH_LUXR_2"/>
    <property type="match status" value="1"/>
</dbReference>
<feature type="domain" description="Response regulatory" evidence="7">
    <location>
        <begin position="7"/>
        <end position="123"/>
    </location>
</feature>
<dbReference type="RefSeq" id="WP_068135079.1">
    <property type="nucleotide sequence ID" value="NZ_AP014924.1"/>
</dbReference>
<dbReference type="InterPro" id="IPR058245">
    <property type="entry name" value="NreC/VraR/RcsB-like_REC"/>
</dbReference>
<dbReference type="AlphaFoldDB" id="A0A0K2SJ90"/>
<dbReference type="GO" id="GO:0003677">
    <property type="term" value="F:DNA binding"/>
    <property type="evidence" value="ECO:0007669"/>
    <property type="project" value="UniProtKB-KW"/>
</dbReference>
<dbReference type="PANTHER" id="PTHR43214">
    <property type="entry name" value="TWO-COMPONENT RESPONSE REGULATOR"/>
    <property type="match status" value="1"/>
</dbReference>
<keyword evidence="3" id="KW-0238">DNA-binding</keyword>
<evidence type="ECO:0000256" key="3">
    <source>
        <dbReference type="ARBA" id="ARBA00023125"/>
    </source>
</evidence>
<reference evidence="9" key="2">
    <citation type="journal article" date="2016" name="Int. J. Syst. Evol. Microbiol.">
        <title>Complete genome sequence and cell structure of Limnochorda pilosa, a Gram-negative spore-former within the phylum Firmicutes.</title>
        <authorList>
            <person name="Watanabe M."/>
            <person name="Kojima H."/>
            <person name="Fukui M."/>
        </authorList>
    </citation>
    <scope>NUCLEOTIDE SEQUENCE [LARGE SCALE GENOMIC DNA]</scope>
    <source>
        <strain evidence="9">HC45</strain>
    </source>
</reference>
<accession>A0A0K2SJ90</accession>
<evidence type="ECO:0000259" key="6">
    <source>
        <dbReference type="PROSITE" id="PS50043"/>
    </source>
</evidence>
<dbReference type="InterPro" id="IPR011006">
    <property type="entry name" value="CheY-like_superfamily"/>
</dbReference>
<evidence type="ECO:0000256" key="2">
    <source>
        <dbReference type="ARBA" id="ARBA00023015"/>
    </source>
</evidence>
<dbReference type="CDD" id="cd06170">
    <property type="entry name" value="LuxR_C_like"/>
    <property type="match status" value="1"/>
</dbReference>
<evidence type="ECO:0000256" key="1">
    <source>
        <dbReference type="ARBA" id="ARBA00022553"/>
    </source>
</evidence>
<evidence type="ECO:0000256" key="4">
    <source>
        <dbReference type="ARBA" id="ARBA00023163"/>
    </source>
</evidence>
<dbReference type="OrthoDB" id="9779069at2"/>
<dbReference type="Gene3D" id="3.40.50.2300">
    <property type="match status" value="1"/>
</dbReference>
<dbReference type="Pfam" id="PF00072">
    <property type="entry name" value="Response_reg"/>
    <property type="match status" value="1"/>
</dbReference>
<evidence type="ECO:0000259" key="7">
    <source>
        <dbReference type="PROSITE" id="PS50110"/>
    </source>
</evidence>
<dbReference type="GO" id="GO:0000160">
    <property type="term" value="P:phosphorelay signal transduction system"/>
    <property type="evidence" value="ECO:0007669"/>
    <property type="project" value="InterPro"/>
</dbReference>
<dbReference type="STRING" id="1555112.LIP_1062"/>
<gene>
    <name evidence="8" type="ORF">LIP_1062</name>
</gene>
<dbReference type="PANTHER" id="PTHR43214:SF43">
    <property type="entry name" value="TWO-COMPONENT RESPONSE REGULATOR"/>
    <property type="match status" value="1"/>
</dbReference>
<dbReference type="SUPFAM" id="SSF52172">
    <property type="entry name" value="CheY-like"/>
    <property type="match status" value="1"/>
</dbReference>
<keyword evidence="2" id="KW-0805">Transcription regulation</keyword>
<sequence>MALPDVRVLIVDDHHVVRLGLRALLEGEPGLEVVGEAADGEQALSATERLRPDVVVMDVRLPGRSGTDVCGEIVRRWPQTHVIMLTSYLDEDLVLQALMAGAEGYVLKQLEGDALLKAIQAVARGDAVLDAATMRRLVARVRRAEGDSDRAAFRDLSERELSVLRLIAEGMTNAEIARVLSLSEKTVGNHVSTILGKLGLNNRIQAATHAVRHHIERHAPGPA</sequence>
<dbReference type="KEGG" id="lpil:LIP_1062"/>
<protein>
    <submittedName>
        <fullName evidence="8">LuxR family transcriptional regulator</fullName>
    </submittedName>
</protein>
<keyword evidence="9" id="KW-1185">Reference proteome</keyword>
<feature type="modified residue" description="4-aspartylphosphate" evidence="5">
    <location>
        <position position="58"/>
    </location>
</feature>
<reference evidence="9" key="1">
    <citation type="submission" date="2015-07" db="EMBL/GenBank/DDBJ databases">
        <title>Complete genome sequence and phylogenetic analysis of Limnochorda pilosa.</title>
        <authorList>
            <person name="Watanabe M."/>
            <person name="Kojima H."/>
            <person name="Fukui M."/>
        </authorList>
    </citation>
    <scope>NUCLEOTIDE SEQUENCE [LARGE SCALE GENOMIC DNA]</scope>
    <source>
        <strain evidence="9">HC45</strain>
    </source>
</reference>
<evidence type="ECO:0000256" key="5">
    <source>
        <dbReference type="PROSITE-ProRule" id="PRU00169"/>
    </source>
</evidence>
<dbReference type="GO" id="GO:0006355">
    <property type="term" value="P:regulation of DNA-templated transcription"/>
    <property type="evidence" value="ECO:0007669"/>
    <property type="project" value="InterPro"/>
</dbReference>
<dbReference type="Pfam" id="PF00196">
    <property type="entry name" value="GerE"/>
    <property type="match status" value="1"/>
</dbReference>
<feature type="domain" description="HTH luxR-type" evidence="6">
    <location>
        <begin position="149"/>
        <end position="214"/>
    </location>
</feature>
<dbReference type="SUPFAM" id="SSF46894">
    <property type="entry name" value="C-terminal effector domain of the bipartite response regulators"/>
    <property type="match status" value="1"/>
</dbReference>
<dbReference type="EMBL" id="AP014924">
    <property type="protein sequence ID" value="BAS26919.1"/>
    <property type="molecule type" value="Genomic_DNA"/>
</dbReference>
<dbReference type="SMART" id="SM00421">
    <property type="entry name" value="HTH_LUXR"/>
    <property type="match status" value="1"/>
</dbReference>
<dbReference type="CDD" id="cd17535">
    <property type="entry name" value="REC_NarL-like"/>
    <property type="match status" value="1"/>
</dbReference>
<dbReference type="InterPro" id="IPR039420">
    <property type="entry name" value="WalR-like"/>
</dbReference>
<dbReference type="PRINTS" id="PR00038">
    <property type="entry name" value="HTHLUXR"/>
</dbReference>
<dbReference type="InterPro" id="IPR016032">
    <property type="entry name" value="Sig_transdc_resp-reg_C-effctor"/>
</dbReference>
<keyword evidence="4" id="KW-0804">Transcription</keyword>
<dbReference type="InterPro" id="IPR001789">
    <property type="entry name" value="Sig_transdc_resp-reg_receiver"/>
</dbReference>
<keyword evidence="1 5" id="KW-0597">Phosphoprotein</keyword>